<protein>
    <submittedName>
        <fullName evidence="3">Metal binding domain of Ada-domain-containing protein</fullName>
    </submittedName>
</protein>
<dbReference type="Pfam" id="PF02805">
    <property type="entry name" value="Ada_Zn_binding"/>
    <property type="match status" value="1"/>
</dbReference>
<dbReference type="OrthoDB" id="2447880at2759"/>
<evidence type="ECO:0000313" key="3">
    <source>
        <dbReference type="EMBL" id="KAF2222242.1"/>
    </source>
</evidence>
<dbReference type="GO" id="GO:0008270">
    <property type="term" value="F:zinc ion binding"/>
    <property type="evidence" value="ECO:0007669"/>
    <property type="project" value="InterPro"/>
</dbReference>
<dbReference type="EMBL" id="ML992508">
    <property type="protein sequence ID" value="KAF2222242.1"/>
    <property type="molecule type" value="Genomic_DNA"/>
</dbReference>
<reference evidence="4" key="1">
    <citation type="journal article" date="2020" name="Stud. Mycol.">
        <title>101 Dothideomycetes genomes: A test case for predicting lifestyles and emergence of pathogens.</title>
        <authorList>
            <person name="Haridas S."/>
            <person name="Albert R."/>
            <person name="Binder M."/>
            <person name="Bloem J."/>
            <person name="LaButti K."/>
            <person name="Salamov A."/>
            <person name="Andreopoulos B."/>
            <person name="Baker S."/>
            <person name="Barry K."/>
            <person name="Bills G."/>
            <person name="Bluhm B."/>
            <person name="Cannon C."/>
            <person name="Castanera R."/>
            <person name="Culley D."/>
            <person name="Daum C."/>
            <person name="Ezra D."/>
            <person name="Gonzalez J."/>
            <person name="Henrissat B."/>
            <person name="Kuo A."/>
            <person name="Liang C."/>
            <person name="Lipzen A."/>
            <person name="Lutzoni F."/>
            <person name="Magnuson J."/>
            <person name="Mondo S."/>
            <person name="Nolan M."/>
            <person name="Ohm R."/>
            <person name="Pangilinan J."/>
            <person name="Park H.-J."/>
            <person name="Ramirez L."/>
            <person name="Alfaro M."/>
            <person name="Sun H."/>
            <person name="Tritt A."/>
            <person name="Yoshinaga Y."/>
            <person name="Zwiers L.-H."/>
            <person name="Turgeon B."/>
            <person name="Goodwin S."/>
            <person name="Spatafora J."/>
            <person name="Crous P."/>
            <person name="Grigoriev I."/>
        </authorList>
    </citation>
    <scope>NUCLEOTIDE SEQUENCE [LARGE SCALE GENOMIC DNA]</scope>
    <source>
        <strain evidence="4">CECT 20119</strain>
    </source>
</reference>
<dbReference type="InterPro" id="IPR035451">
    <property type="entry name" value="Ada-like_dom_sf"/>
</dbReference>
<dbReference type="AlphaFoldDB" id="A0A6A6G952"/>
<sequence>MDTERWAAVVGRDKTFDGAFVYCVKSTNIYCRPTCAARLARRANVHFCDTAQEAEVAGFRPCKRCKPE</sequence>
<dbReference type="Proteomes" id="UP000799538">
    <property type="component" value="Unassembled WGS sequence"/>
</dbReference>
<evidence type="ECO:0000256" key="1">
    <source>
        <dbReference type="ARBA" id="ARBA00023159"/>
    </source>
</evidence>
<dbReference type="GO" id="GO:0006281">
    <property type="term" value="P:DNA repair"/>
    <property type="evidence" value="ECO:0007669"/>
    <property type="project" value="InterPro"/>
</dbReference>
<keyword evidence="1" id="KW-0010">Activator</keyword>
<feature type="domain" description="Ada DNA repair metal-binding" evidence="2">
    <location>
        <begin position="4"/>
        <end position="68"/>
    </location>
</feature>
<dbReference type="GO" id="GO:0008168">
    <property type="term" value="F:methyltransferase activity"/>
    <property type="evidence" value="ECO:0007669"/>
    <property type="project" value="InterPro"/>
</dbReference>
<dbReference type="GO" id="GO:0003677">
    <property type="term" value="F:DNA binding"/>
    <property type="evidence" value="ECO:0007669"/>
    <property type="project" value="InterPro"/>
</dbReference>
<evidence type="ECO:0000259" key="2">
    <source>
        <dbReference type="Pfam" id="PF02805"/>
    </source>
</evidence>
<dbReference type="SUPFAM" id="SSF57884">
    <property type="entry name" value="Ada DNA repair protein, N-terminal domain (N-Ada 10)"/>
    <property type="match status" value="1"/>
</dbReference>
<gene>
    <name evidence="3" type="ORF">BDZ85DRAFT_125532</name>
</gene>
<keyword evidence="4" id="KW-1185">Reference proteome</keyword>
<dbReference type="Gene3D" id="3.40.10.10">
    <property type="entry name" value="DNA Methylphosphotriester Repair Domain"/>
    <property type="match status" value="1"/>
</dbReference>
<organism evidence="3 4">
    <name type="scientific">Elsinoe ampelina</name>
    <dbReference type="NCBI Taxonomy" id="302913"/>
    <lineage>
        <taxon>Eukaryota</taxon>
        <taxon>Fungi</taxon>
        <taxon>Dikarya</taxon>
        <taxon>Ascomycota</taxon>
        <taxon>Pezizomycotina</taxon>
        <taxon>Dothideomycetes</taxon>
        <taxon>Dothideomycetidae</taxon>
        <taxon>Myriangiales</taxon>
        <taxon>Elsinoaceae</taxon>
        <taxon>Elsinoe</taxon>
    </lineage>
</organism>
<accession>A0A6A6G952</accession>
<dbReference type="GO" id="GO:0006355">
    <property type="term" value="P:regulation of DNA-templated transcription"/>
    <property type="evidence" value="ECO:0007669"/>
    <property type="project" value="InterPro"/>
</dbReference>
<proteinExistence type="predicted"/>
<evidence type="ECO:0000313" key="4">
    <source>
        <dbReference type="Proteomes" id="UP000799538"/>
    </source>
</evidence>
<name>A0A6A6G952_9PEZI</name>
<dbReference type="InterPro" id="IPR004026">
    <property type="entry name" value="Ada_DNA_repair_Zn-bd"/>
</dbReference>